<feature type="signal peptide" evidence="7">
    <location>
        <begin position="1"/>
        <end position="23"/>
    </location>
</feature>
<evidence type="ECO:0000259" key="8">
    <source>
        <dbReference type="PROSITE" id="PS50255"/>
    </source>
</evidence>
<evidence type="ECO:0000256" key="6">
    <source>
        <dbReference type="SAM" id="Phobius"/>
    </source>
</evidence>
<feature type="chain" id="PRO_5040466760" evidence="7">
    <location>
        <begin position="24"/>
        <end position="1501"/>
    </location>
</feature>
<dbReference type="InterPro" id="IPR037120">
    <property type="entry name" value="Haem_peroxidase_sf_animal"/>
</dbReference>
<dbReference type="PROSITE" id="PS50292">
    <property type="entry name" value="PEROXIDASE_3"/>
    <property type="match status" value="1"/>
</dbReference>
<dbReference type="GO" id="GO:0004601">
    <property type="term" value="F:peroxidase activity"/>
    <property type="evidence" value="ECO:0007669"/>
    <property type="project" value="InterPro"/>
</dbReference>
<evidence type="ECO:0000313" key="11">
    <source>
        <dbReference type="Proteomes" id="UP000789405"/>
    </source>
</evidence>
<dbReference type="PANTHER" id="PTHR11475:SF4">
    <property type="entry name" value="CHORION PEROXIDASE"/>
    <property type="match status" value="1"/>
</dbReference>
<organism evidence="10 11">
    <name type="scientific">Dentiscutata erythropus</name>
    <dbReference type="NCBI Taxonomy" id="1348616"/>
    <lineage>
        <taxon>Eukaryota</taxon>
        <taxon>Fungi</taxon>
        <taxon>Fungi incertae sedis</taxon>
        <taxon>Mucoromycota</taxon>
        <taxon>Glomeromycotina</taxon>
        <taxon>Glomeromycetes</taxon>
        <taxon>Diversisporales</taxon>
        <taxon>Gigasporaceae</taxon>
        <taxon>Dentiscutata</taxon>
    </lineage>
</organism>
<keyword evidence="3" id="KW-0325">Glycoprotein</keyword>
<evidence type="ECO:0000256" key="4">
    <source>
        <dbReference type="PIRSR" id="PIRSR619791-2"/>
    </source>
</evidence>
<dbReference type="EMBL" id="CAJVPY010001193">
    <property type="protein sequence ID" value="CAG8511266.1"/>
    <property type="molecule type" value="Genomic_DNA"/>
</dbReference>
<dbReference type="InterPro" id="IPR010255">
    <property type="entry name" value="Haem_peroxidase_sf"/>
</dbReference>
<dbReference type="Gene3D" id="1.10.640.10">
    <property type="entry name" value="Haem peroxidase domain superfamily, animal type"/>
    <property type="match status" value="1"/>
</dbReference>
<evidence type="ECO:0000256" key="2">
    <source>
        <dbReference type="ARBA" id="ARBA00022525"/>
    </source>
</evidence>
<dbReference type="SUPFAM" id="SSF55856">
    <property type="entry name" value="Cytochrome b5-like heme/steroid binding domain"/>
    <property type="match status" value="1"/>
</dbReference>
<keyword evidence="6" id="KW-1133">Transmembrane helix</keyword>
<dbReference type="SMART" id="SM00664">
    <property type="entry name" value="DoH"/>
    <property type="match status" value="1"/>
</dbReference>
<evidence type="ECO:0000256" key="1">
    <source>
        <dbReference type="ARBA" id="ARBA00004613"/>
    </source>
</evidence>
<feature type="transmembrane region" description="Helical" evidence="6">
    <location>
        <begin position="883"/>
        <end position="899"/>
    </location>
</feature>
<feature type="binding site" description="axial binding residue" evidence="4">
    <location>
        <position position="353"/>
    </location>
    <ligand>
        <name>heme b</name>
        <dbReference type="ChEBI" id="CHEBI:60344"/>
    </ligand>
    <ligandPart>
        <name>Fe</name>
        <dbReference type="ChEBI" id="CHEBI:18248"/>
    </ligandPart>
</feature>
<comment type="subcellular location">
    <subcellularLocation>
        <location evidence="1">Secreted</location>
    </subcellularLocation>
</comment>
<dbReference type="Gene3D" id="3.10.120.10">
    <property type="entry name" value="Cytochrome b5-like heme/steroid binding domain"/>
    <property type="match status" value="1"/>
</dbReference>
<evidence type="ECO:0000259" key="9">
    <source>
        <dbReference type="PROSITE" id="PS50836"/>
    </source>
</evidence>
<reference evidence="10" key="1">
    <citation type="submission" date="2021-06" db="EMBL/GenBank/DDBJ databases">
        <authorList>
            <person name="Kallberg Y."/>
            <person name="Tangrot J."/>
            <person name="Rosling A."/>
        </authorList>
    </citation>
    <scope>NUCLEOTIDE SEQUENCE</scope>
    <source>
        <strain evidence="10">MA453B</strain>
    </source>
</reference>
<dbReference type="Pfam" id="PF00173">
    <property type="entry name" value="Cyt-b5"/>
    <property type="match status" value="1"/>
</dbReference>
<evidence type="ECO:0000313" key="10">
    <source>
        <dbReference type="EMBL" id="CAG8511266.1"/>
    </source>
</evidence>
<dbReference type="InterPro" id="IPR036400">
    <property type="entry name" value="Cyt_B5-like_heme/steroid_sf"/>
</dbReference>
<name>A0A9N8ZZ05_9GLOM</name>
<protein>
    <submittedName>
        <fullName evidence="10">27183_t:CDS:1</fullName>
    </submittedName>
</protein>
<comment type="caution">
    <text evidence="10">The sequence shown here is derived from an EMBL/GenBank/DDBJ whole genome shotgun (WGS) entry which is preliminary data.</text>
</comment>
<keyword evidence="4" id="KW-0479">Metal-binding</keyword>
<feature type="transmembrane region" description="Helical" evidence="6">
    <location>
        <begin position="740"/>
        <end position="759"/>
    </location>
</feature>
<keyword evidence="6" id="KW-0812">Transmembrane</keyword>
<keyword evidence="6" id="KW-0472">Membrane</keyword>
<evidence type="ECO:0000256" key="7">
    <source>
        <dbReference type="SAM" id="SignalP"/>
    </source>
</evidence>
<dbReference type="PROSITE" id="PS50836">
    <property type="entry name" value="DOMON"/>
    <property type="match status" value="1"/>
</dbReference>
<dbReference type="CDD" id="cd09631">
    <property type="entry name" value="DOMON_DOH"/>
    <property type="match status" value="1"/>
</dbReference>
<feature type="compositionally biased region" description="Polar residues" evidence="5">
    <location>
        <begin position="1446"/>
        <end position="1461"/>
    </location>
</feature>
<dbReference type="GO" id="GO:0020037">
    <property type="term" value="F:heme binding"/>
    <property type="evidence" value="ECO:0007669"/>
    <property type="project" value="InterPro"/>
</dbReference>
<dbReference type="InterPro" id="IPR019791">
    <property type="entry name" value="Haem_peroxidase_animal"/>
</dbReference>
<keyword evidence="4" id="KW-0408">Iron</keyword>
<dbReference type="InterPro" id="IPR045266">
    <property type="entry name" value="DOH_DOMON"/>
</dbReference>
<sequence length="1501" mass="170090">MLMIFLFINWVSFLLFRCVIVEARLIDGSDNNALNSIAGTPNQPFLRAISTLNFNQNSTPVTSPTDFLGLNPSGPTTIKCTDKVPSGQYPMPRCISDVICSYHVQPYDAASLSSYRSFRRTSHFATFFGQYISFDITSSKSTNPYYPMFLPADDPFYNPNPNTTISPYQLTVPFLPANRSNGNGDANPATQNPSFSGINGVTPFFDLNNIYGISDQDAMTRLRDTSTNRGKLMTSIVNGQQFPPINASDGSYIWGATSERSYSIFTLAIQTIWIREHNRLCDELYALHGSSWTDEQYFQEARRWTIAFFQKAVAEEYIGAILGRPLPAYQNYNPNLTPGVDTFFSTVTFRYGHSELSDFYQIQDLYGNAIYNLALIDIKNLTLLPELGLETVLWSMILQRQEEVDIFFSDSTKAANAPDHHTYDLAAFDLIRSRDRGIPLYNVARQYFGFPEAQSFADITSNPNIQANLAKIYPAGIETVESWVGVMSEDHLNGSNFGMVMNASMVTQYTNIRDSDSFWFEKSDMFTDNERKILRNTTLRDIILRNINNSVTFPQNIWSVQPQIKLNDSNDDNYPTKISAWTQYIVSFRVDLNYLYFKVQLQTSDGNGWFGMGFSPDDDGMKGAEFIIGIVTNGNVTLGNYHADVGGYHPPLRDSDQDPTLVPKFSMSDSKAVTVEFKRPLNPPGRKPIVHGDMKYIMAYNPNSNAFSYHQNNRILNRVNFYNSQISSASTTGLQRIVRLIHGCGMLLTWWYGFFLPHIKPVKPGFYTRNYGETIWFRKHHDQHLKAHRLMQVVGGISVSSFGAAAISTVVTTQTPHAWLGLFIYFSAFFELALGVVAMWGQSSIVSVNKGYPRFTKRLHKFFGVTLLLAACDSFWWKTGYGFWILLIIIIFLIGDLWWRIEGFFHRLFCIKDKDIAEKKAMMHTHINHEDYIKLPEFTWEEINERVQRGAFLVVCDGLVVDVHSWISSHPGGSQILLRVNILMVIGTDITNDFYNTHKNKPVAEDVDSPEALLIPKDVPSGNTSSVLAKYVNHLRGKPAPPKRLSAAKFVDNFNGKFYLREPLAQHTHSRFATQKMATLVIGKMSESGSEKGPLVQSDKSIYQSIDESIEIDKNLTKAIKFHRYKLISKQMVNANVKYPVMRFTYSLIHKGEKDVYAERFLPGHYIEVQSRNEQLIGYEIQARGPFDVSERHKSYVASTTSLSRRESLLSNARTYIPYTPNQLTGMLSSTKTLKTSLLNPDSPDGCWDELYMLAGGTGITPMLQLIKYHLEQSIKQKNESGQYFKYKRMHLLYGNRTIEDVIDGILLEDLALSSRGQLTVTYCLSEPPSDWDGLQGRITKPIILDWMDIMRGALLESQNNTQLTAQDNNYLNILQSHSVRRDATEQKKNIQAKYEAAQIIPYISTDAQPFPVEHPHIRPDNYDNYQKYDDDSIIDMGPRPESKASTRTGRPTSIDSGLTNSRGSISIQGKIVVCGPPEMVFTVEQSLVDMGFSESMIILH</sequence>
<dbReference type="Gene3D" id="3.40.50.80">
    <property type="entry name" value="Nucleotide-binding domain of ferredoxin-NADP reductase (FNR) module"/>
    <property type="match status" value="1"/>
</dbReference>
<keyword evidence="2" id="KW-0964">Secreted</keyword>
<feature type="domain" description="Cytochrome b5 heme-binding" evidence="8">
    <location>
        <begin position="935"/>
        <end position="998"/>
    </location>
</feature>
<dbReference type="PROSITE" id="PS50255">
    <property type="entry name" value="CYTOCHROME_B5_2"/>
    <property type="match status" value="1"/>
</dbReference>
<feature type="transmembrane region" description="Helical" evidence="6">
    <location>
        <begin position="790"/>
        <end position="811"/>
    </location>
</feature>
<evidence type="ECO:0000256" key="5">
    <source>
        <dbReference type="SAM" id="MobiDB-lite"/>
    </source>
</evidence>
<keyword evidence="4" id="KW-0349">Heme</keyword>
<dbReference type="SUPFAM" id="SSF48113">
    <property type="entry name" value="Heme-dependent peroxidases"/>
    <property type="match status" value="1"/>
</dbReference>
<evidence type="ECO:0000256" key="3">
    <source>
        <dbReference type="ARBA" id="ARBA00023180"/>
    </source>
</evidence>
<dbReference type="InterPro" id="IPR001199">
    <property type="entry name" value="Cyt_B5-like_heme/steroid-bd"/>
</dbReference>
<gene>
    <name evidence="10" type="ORF">DERYTH_LOCUS3397</name>
</gene>
<dbReference type="OrthoDB" id="823504at2759"/>
<dbReference type="GO" id="GO:0006979">
    <property type="term" value="P:response to oxidative stress"/>
    <property type="evidence" value="ECO:0007669"/>
    <property type="project" value="InterPro"/>
</dbReference>
<feature type="domain" description="DOMON" evidence="9">
    <location>
        <begin position="582"/>
        <end position="701"/>
    </location>
</feature>
<feature type="region of interest" description="Disordered" evidence="5">
    <location>
        <begin position="1435"/>
        <end position="1461"/>
    </location>
</feature>
<dbReference type="Pfam" id="PF03098">
    <property type="entry name" value="An_peroxidase"/>
    <property type="match status" value="1"/>
</dbReference>
<dbReference type="Pfam" id="PF00175">
    <property type="entry name" value="NAD_binding_1"/>
    <property type="match status" value="1"/>
</dbReference>
<dbReference type="GO" id="GO:0005576">
    <property type="term" value="C:extracellular region"/>
    <property type="evidence" value="ECO:0007669"/>
    <property type="project" value="UniProtKB-SubCell"/>
</dbReference>
<dbReference type="PANTHER" id="PTHR11475">
    <property type="entry name" value="OXIDASE/PEROXIDASE"/>
    <property type="match status" value="1"/>
</dbReference>
<dbReference type="SUPFAM" id="SSF52343">
    <property type="entry name" value="Ferredoxin reductase-like, C-terminal NADP-linked domain"/>
    <property type="match status" value="1"/>
</dbReference>
<dbReference type="InterPro" id="IPR005018">
    <property type="entry name" value="DOMON_domain"/>
</dbReference>
<dbReference type="GO" id="GO:0046872">
    <property type="term" value="F:metal ion binding"/>
    <property type="evidence" value="ECO:0007669"/>
    <property type="project" value="UniProtKB-KW"/>
</dbReference>
<dbReference type="InterPro" id="IPR001433">
    <property type="entry name" value="OxRdtase_FAD/NAD-bd"/>
</dbReference>
<dbReference type="Pfam" id="PF03351">
    <property type="entry name" value="DOMON"/>
    <property type="match status" value="1"/>
</dbReference>
<keyword evidence="11" id="KW-1185">Reference proteome</keyword>
<keyword evidence="7" id="KW-0732">Signal</keyword>
<feature type="transmembrane region" description="Helical" evidence="6">
    <location>
        <begin position="817"/>
        <end position="838"/>
    </location>
</feature>
<dbReference type="Proteomes" id="UP000789405">
    <property type="component" value="Unassembled WGS sequence"/>
</dbReference>
<accession>A0A9N8ZZ05</accession>
<proteinExistence type="predicted"/>
<dbReference type="InterPro" id="IPR039261">
    <property type="entry name" value="FNR_nucleotide-bd"/>
</dbReference>